<dbReference type="EMBL" id="KB733449">
    <property type="protein sequence ID" value="ENI07716.1"/>
    <property type="molecule type" value="Genomic_DNA"/>
</dbReference>
<gene>
    <name evidence="2" type="ORF">COCC4DRAFT_48799</name>
</gene>
<proteinExistence type="predicted"/>
<feature type="compositionally biased region" description="Basic and acidic residues" evidence="1">
    <location>
        <begin position="35"/>
        <end position="49"/>
    </location>
</feature>
<feature type="compositionally biased region" description="Low complexity" evidence="1">
    <location>
        <begin position="1"/>
        <end position="16"/>
    </location>
</feature>
<sequence>MSNQGYYQGAPQYPQQRVIKQRRRTPKPFGSSLKLKNELSKTGIDERSRLTQTSKRNAIEPPLLLLPGEIRNKIWDNVMSNHLISIHGEFRGVIKRIRTFHR</sequence>
<evidence type="ECO:0000256" key="1">
    <source>
        <dbReference type="SAM" id="MobiDB-lite"/>
    </source>
</evidence>
<protein>
    <submittedName>
        <fullName evidence="2">Uncharacterized protein</fullName>
    </submittedName>
</protein>
<dbReference type="Proteomes" id="UP000012338">
    <property type="component" value="Unassembled WGS sequence"/>
</dbReference>
<feature type="region of interest" description="Disordered" evidence="1">
    <location>
        <begin position="1"/>
        <end position="56"/>
    </location>
</feature>
<accession>N4XMX9</accession>
<reference evidence="3" key="2">
    <citation type="journal article" date="2013" name="PLoS Genet.">
        <title>Comparative genome structure, secondary metabolite, and effector coding capacity across Cochliobolus pathogens.</title>
        <authorList>
            <person name="Condon B.J."/>
            <person name="Leng Y."/>
            <person name="Wu D."/>
            <person name="Bushley K.E."/>
            <person name="Ohm R.A."/>
            <person name="Otillar R."/>
            <person name="Martin J."/>
            <person name="Schackwitz W."/>
            <person name="Grimwood J."/>
            <person name="MohdZainudin N."/>
            <person name="Xue C."/>
            <person name="Wang R."/>
            <person name="Manning V.A."/>
            <person name="Dhillon B."/>
            <person name="Tu Z.J."/>
            <person name="Steffenson B.J."/>
            <person name="Salamov A."/>
            <person name="Sun H."/>
            <person name="Lowry S."/>
            <person name="LaButti K."/>
            <person name="Han J."/>
            <person name="Copeland A."/>
            <person name="Lindquist E."/>
            <person name="Barry K."/>
            <person name="Schmutz J."/>
            <person name="Baker S.E."/>
            <person name="Ciuffetti L.M."/>
            <person name="Grigoriev I.V."/>
            <person name="Zhong S."/>
            <person name="Turgeon B.G."/>
        </authorList>
    </citation>
    <scope>NUCLEOTIDE SEQUENCE [LARGE SCALE GENOMIC DNA]</scope>
    <source>
        <strain evidence="3">C4 / ATCC 48331 / race T</strain>
    </source>
</reference>
<dbReference type="HOGENOM" id="CLU_2277216_0_0_1"/>
<evidence type="ECO:0000313" key="3">
    <source>
        <dbReference type="Proteomes" id="UP000012338"/>
    </source>
</evidence>
<organism evidence="2 3">
    <name type="scientific">Cochliobolus heterostrophus (strain C4 / ATCC 48331 / race T)</name>
    <name type="common">Southern corn leaf blight fungus</name>
    <name type="synonym">Bipolaris maydis</name>
    <dbReference type="NCBI Taxonomy" id="665024"/>
    <lineage>
        <taxon>Eukaryota</taxon>
        <taxon>Fungi</taxon>
        <taxon>Dikarya</taxon>
        <taxon>Ascomycota</taxon>
        <taxon>Pezizomycotina</taxon>
        <taxon>Dothideomycetes</taxon>
        <taxon>Pleosporomycetidae</taxon>
        <taxon>Pleosporales</taxon>
        <taxon>Pleosporineae</taxon>
        <taxon>Pleosporaceae</taxon>
        <taxon>Bipolaris</taxon>
    </lineage>
</organism>
<evidence type="ECO:0000313" key="2">
    <source>
        <dbReference type="EMBL" id="ENI07716.1"/>
    </source>
</evidence>
<dbReference type="AlphaFoldDB" id="N4XMX9"/>
<reference evidence="2 3" key="1">
    <citation type="journal article" date="2012" name="PLoS Pathog.">
        <title>Diverse lifestyles and strategies of plant pathogenesis encoded in the genomes of eighteen Dothideomycetes fungi.</title>
        <authorList>
            <person name="Ohm R.A."/>
            <person name="Feau N."/>
            <person name="Henrissat B."/>
            <person name="Schoch C.L."/>
            <person name="Horwitz B.A."/>
            <person name="Barry K.W."/>
            <person name="Condon B.J."/>
            <person name="Copeland A.C."/>
            <person name="Dhillon B."/>
            <person name="Glaser F."/>
            <person name="Hesse C.N."/>
            <person name="Kosti I."/>
            <person name="LaButti K."/>
            <person name="Lindquist E.A."/>
            <person name="Lucas S."/>
            <person name="Salamov A.A."/>
            <person name="Bradshaw R.E."/>
            <person name="Ciuffetti L."/>
            <person name="Hamelin R.C."/>
            <person name="Kema G.H.J."/>
            <person name="Lawrence C."/>
            <person name="Scott J.A."/>
            <person name="Spatafora J.W."/>
            <person name="Turgeon B.G."/>
            <person name="de Wit P.J.G.M."/>
            <person name="Zhong S."/>
            <person name="Goodwin S.B."/>
            <person name="Grigoriev I.V."/>
        </authorList>
    </citation>
    <scope>NUCLEOTIDE SEQUENCE [LARGE SCALE GENOMIC DNA]</scope>
    <source>
        <strain evidence="3">C4 / ATCC 48331 / race T</strain>
    </source>
</reference>
<keyword evidence="3" id="KW-1185">Reference proteome</keyword>
<name>N4XMX9_COCH4</name>